<dbReference type="Gene3D" id="3.40.50.80">
    <property type="entry name" value="Nucleotide-binding domain of ferredoxin-NADP reductase (FNR) module"/>
    <property type="match status" value="1"/>
</dbReference>
<dbReference type="InterPro" id="IPR017927">
    <property type="entry name" value="FAD-bd_FR_type"/>
</dbReference>
<keyword evidence="2" id="KW-0001">2Fe-2S</keyword>
<evidence type="ECO:0000313" key="6">
    <source>
        <dbReference type="Proteomes" id="UP001596039"/>
    </source>
</evidence>
<evidence type="ECO:0000313" key="5">
    <source>
        <dbReference type="EMBL" id="MFC5503291.1"/>
    </source>
</evidence>
<dbReference type="RefSeq" id="WP_386741095.1">
    <property type="nucleotide sequence ID" value="NZ_JBHSMG010000004.1"/>
</dbReference>
<evidence type="ECO:0000259" key="4">
    <source>
        <dbReference type="PROSITE" id="PS51384"/>
    </source>
</evidence>
<reference evidence="6" key="1">
    <citation type="journal article" date="2019" name="Int. J. Syst. Evol. Microbiol.">
        <title>The Global Catalogue of Microorganisms (GCM) 10K type strain sequencing project: providing services to taxonomists for standard genome sequencing and annotation.</title>
        <authorList>
            <consortium name="The Broad Institute Genomics Platform"/>
            <consortium name="The Broad Institute Genome Sequencing Center for Infectious Disease"/>
            <person name="Wu L."/>
            <person name="Ma J."/>
        </authorList>
    </citation>
    <scope>NUCLEOTIDE SEQUENCE [LARGE SCALE GENOMIC DNA]</scope>
    <source>
        <strain evidence="6">CGMCC 4.6997</strain>
    </source>
</reference>
<dbReference type="PANTHER" id="PTHR47354:SF5">
    <property type="entry name" value="PROTEIN RFBI"/>
    <property type="match status" value="1"/>
</dbReference>
<evidence type="ECO:0000256" key="2">
    <source>
        <dbReference type="ARBA" id="ARBA00022714"/>
    </source>
</evidence>
<dbReference type="PANTHER" id="PTHR47354">
    <property type="entry name" value="NADH OXIDOREDUCTASE HCR"/>
    <property type="match status" value="1"/>
</dbReference>
<organism evidence="5 6">
    <name type="scientific">Lysinimonas soli</name>
    <dbReference type="NCBI Taxonomy" id="1074233"/>
    <lineage>
        <taxon>Bacteria</taxon>
        <taxon>Bacillati</taxon>
        <taxon>Actinomycetota</taxon>
        <taxon>Actinomycetes</taxon>
        <taxon>Micrococcales</taxon>
        <taxon>Microbacteriaceae</taxon>
        <taxon>Lysinimonas</taxon>
    </lineage>
</organism>
<dbReference type="CDD" id="cd06217">
    <property type="entry name" value="FNR_iron_sulfur_binding_3"/>
    <property type="match status" value="1"/>
</dbReference>
<dbReference type="SUPFAM" id="SSF52343">
    <property type="entry name" value="Ferredoxin reductase-like, C-terminal NADP-linked domain"/>
    <property type="match status" value="1"/>
</dbReference>
<dbReference type="Gene3D" id="2.40.30.10">
    <property type="entry name" value="Translation factors"/>
    <property type="match status" value="1"/>
</dbReference>
<feature type="domain" description="FAD-binding FR-type" evidence="4">
    <location>
        <begin position="13"/>
        <end position="114"/>
    </location>
</feature>
<dbReference type="Pfam" id="PF00175">
    <property type="entry name" value="NAD_binding_1"/>
    <property type="match status" value="1"/>
</dbReference>
<gene>
    <name evidence="5" type="ORF">ACFPJ4_13670</name>
</gene>
<protein>
    <submittedName>
        <fullName evidence="5">Ferredoxin reductase</fullName>
    </submittedName>
</protein>
<dbReference type="PROSITE" id="PS51384">
    <property type="entry name" value="FAD_FR"/>
    <property type="match status" value="1"/>
</dbReference>
<accession>A0ABW0NTL5</accession>
<evidence type="ECO:0000256" key="1">
    <source>
        <dbReference type="ARBA" id="ARBA00001974"/>
    </source>
</evidence>
<dbReference type="SUPFAM" id="SSF63380">
    <property type="entry name" value="Riboflavin synthase domain-like"/>
    <property type="match status" value="1"/>
</dbReference>
<keyword evidence="3" id="KW-0411">Iron-sulfur</keyword>
<dbReference type="InterPro" id="IPR008333">
    <property type="entry name" value="Cbr1-like_FAD-bd_dom"/>
</dbReference>
<dbReference type="Pfam" id="PF00970">
    <property type="entry name" value="FAD_binding_6"/>
    <property type="match status" value="1"/>
</dbReference>
<keyword evidence="2" id="KW-0479">Metal-binding</keyword>
<dbReference type="EMBL" id="JBHSMG010000004">
    <property type="protein sequence ID" value="MFC5503291.1"/>
    <property type="molecule type" value="Genomic_DNA"/>
</dbReference>
<dbReference type="Proteomes" id="UP001596039">
    <property type="component" value="Unassembled WGS sequence"/>
</dbReference>
<keyword evidence="6" id="KW-1185">Reference proteome</keyword>
<dbReference type="PRINTS" id="PR00406">
    <property type="entry name" value="CYTB5RDTASE"/>
</dbReference>
<comment type="caution">
    <text evidence="5">The sequence shown here is derived from an EMBL/GenBank/DDBJ whole genome shotgun (WGS) entry which is preliminary data.</text>
</comment>
<dbReference type="InterPro" id="IPR039261">
    <property type="entry name" value="FNR_nucleotide-bd"/>
</dbReference>
<dbReference type="InterPro" id="IPR050415">
    <property type="entry name" value="MRET"/>
</dbReference>
<comment type="cofactor">
    <cofactor evidence="1">
        <name>FAD</name>
        <dbReference type="ChEBI" id="CHEBI:57692"/>
    </cofactor>
</comment>
<sequence length="255" mass="27700">MDAVLEPAAAARTAWRVGTVVEARPETSTARRIVLEVPDWPGNDAGQHLDVRLTAPDGYQATRSYSIASAGASTRVELAVDELPDGEVSPFLVQDLAVGDQLELHGPLGGYFVWMPQSETHDERPVQLIAGGSGVVPLLAMVRSHRATVDPTAFRLLYAVRAPDDVFYSRELAELTAGPNPLRLDFVYSRRAPHDWPVPAGRITREALEAFVVPAAQRPRVYLCGSTGFVERIAGWLIELGHAPGDIRTERFGGS</sequence>
<dbReference type="InterPro" id="IPR001433">
    <property type="entry name" value="OxRdtase_FAD/NAD-bd"/>
</dbReference>
<dbReference type="InterPro" id="IPR017938">
    <property type="entry name" value="Riboflavin_synthase-like_b-brl"/>
</dbReference>
<proteinExistence type="predicted"/>
<keyword evidence="2" id="KW-0408">Iron</keyword>
<evidence type="ECO:0000256" key="3">
    <source>
        <dbReference type="ARBA" id="ARBA00023014"/>
    </source>
</evidence>
<name>A0ABW0NTL5_9MICO</name>